<keyword evidence="1" id="KW-0812">Transmembrane</keyword>
<dbReference type="RefSeq" id="WP_085519234.1">
    <property type="nucleotide sequence ID" value="NZ_FXAW01000023.1"/>
</dbReference>
<keyword evidence="1" id="KW-0472">Membrane</keyword>
<feature type="transmembrane region" description="Helical" evidence="1">
    <location>
        <begin position="142"/>
        <end position="162"/>
    </location>
</feature>
<evidence type="ECO:0000256" key="1">
    <source>
        <dbReference type="SAM" id="Phobius"/>
    </source>
</evidence>
<dbReference type="AlphaFoldDB" id="A0A1X7LKH0"/>
<proteinExistence type="predicted"/>
<evidence type="ECO:0000313" key="3">
    <source>
        <dbReference type="Proteomes" id="UP000193804"/>
    </source>
</evidence>
<feature type="transmembrane region" description="Helical" evidence="1">
    <location>
        <begin position="97"/>
        <end position="122"/>
    </location>
</feature>
<protein>
    <submittedName>
        <fullName evidence="2">Uncharacterized protein</fullName>
    </submittedName>
</protein>
<gene>
    <name evidence="2" type="ORF">SAMN05661096_04137</name>
</gene>
<organism evidence="2 3">
    <name type="scientific">Marivirga sericea</name>
    <dbReference type="NCBI Taxonomy" id="1028"/>
    <lineage>
        <taxon>Bacteria</taxon>
        <taxon>Pseudomonadati</taxon>
        <taxon>Bacteroidota</taxon>
        <taxon>Cytophagia</taxon>
        <taxon>Cytophagales</taxon>
        <taxon>Marivirgaceae</taxon>
        <taxon>Marivirga</taxon>
    </lineage>
</organism>
<reference evidence="3" key="1">
    <citation type="submission" date="2017-04" db="EMBL/GenBank/DDBJ databases">
        <authorList>
            <person name="Varghese N."/>
            <person name="Submissions S."/>
        </authorList>
    </citation>
    <scope>NUCLEOTIDE SEQUENCE [LARGE SCALE GENOMIC DNA]</scope>
    <source>
        <strain evidence="3">DSM 4125</strain>
    </source>
</reference>
<evidence type="ECO:0000313" key="2">
    <source>
        <dbReference type="EMBL" id="SMG54376.1"/>
    </source>
</evidence>
<dbReference type="EMBL" id="FXAW01000023">
    <property type="protein sequence ID" value="SMG54376.1"/>
    <property type="molecule type" value="Genomic_DNA"/>
</dbReference>
<feature type="transmembrane region" description="Helical" evidence="1">
    <location>
        <begin position="70"/>
        <end position="90"/>
    </location>
</feature>
<keyword evidence="1" id="KW-1133">Transmembrane helix</keyword>
<name>A0A1X7LKH0_9BACT</name>
<dbReference type="Proteomes" id="UP000193804">
    <property type="component" value="Unassembled WGS sequence"/>
</dbReference>
<sequence length="172" mass="19415">MDKQSINQLVNIKTIGWTSLVIAGTLFIWLLFQTGATFLFDNAITSMNGGLEGENEIIDEMQNTTNKVKAILLLSLLFTGIVSFASFGLAKLKKWGLILFQAITIFLIIAVLSGLAFCFYYLTTKVQTFENPLKTSMKYYTMGYGIFMALFAWALTRVNIYLKRVSKKVEFI</sequence>
<keyword evidence="3" id="KW-1185">Reference proteome</keyword>
<feature type="transmembrane region" description="Helical" evidence="1">
    <location>
        <begin position="12"/>
        <end position="32"/>
    </location>
</feature>
<accession>A0A1X7LKH0</accession>